<dbReference type="SUPFAM" id="SSF51735">
    <property type="entry name" value="NAD(P)-binding Rossmann-fold domains"/>
    <property type="match status" value="1"/>
</dbReference>
<dbReference type="PANTHER" id="PTHR48107">
    <property type="entry name" value="NADPH-DEPENDENT ALDEHYDE REDUCTASE-LIKE PROTEIN, CHLOROPLASTIC-RELATED"/>
    <property type="match status" value="1"/>
</dbReference>
<evidence type="ECO:0000256" key="1">
    <source>
        <dbReference type="ARBA" id="ARBA00006484"/>
    </source>
</evidence>
<comment type="caution">
    <text evidence="3">The sequence shown here is derived from an EMBL/GenBank/DDBJ whole genome shotgun (WGS) entry which is preliminary data.</text>
</comment>
<proteinExistence type="inferred from homology"/>
<dbReference type="InterPro" id="IPR002347">
    <property type="entry name" value="SDR_fam"/>
</dbReference>
<evidence type="ECO:0000256" key="2">
    <source>
        <dbReference type="ARBA" id="ARBA00023002"/>
    </source>
</evidence>
<gene>
    <name evidence="3" type="ORF">U473_05380</name>
</gene>
<dbReference type="PANTHER" id="PTHR48107:SF16">
    <property type="entry name" value="NADPH-DEPENDENT ALDEHYDE REDUCTASE 1, CHLOROPLASTIC"/>
    <property type="match status" value="1"/>
</dbReference>
<dbReference type="STRING" id="1413211.U473_05380"/>
<dbReference type="Pfam" id="PF00106">
    <property type="entry name" value="adh_short"/>
    <property type="match status" value="1"/>
</dbReference>
<comment type="similarity">
    <text evidence="1">Belongs to the short-chain dehydrogenases/reductases (SDR) family.</text>
</comment>
<sequence length="183" mass="20626">MKIRKSYKCTFEYLMEPKPIFENPNYVGSGKLKNKVAIITGGDSGIGRAVAIAFAKEGADVVIVYHNEHQDATETTEKIKQHGRNCLAIPGDLRNESFSQTVVNMTNQTFKKVDILVNNQAVQYPQKSILNITSDQLIHTFQTNVFANFYMVKAVLPYLQQGSTIINTVLDSINSIEFFRKRC</sequence>
<dbReference type="Gene3D" id="3.40.50.720">
    <property type="entry name" value="NAD(P)-binding Rossmann-like Domain"/>
    <property type="match status" value="1"/>
</dbReference>
<dbReference type="InterPro" id="IPR036291">
    <property type="entry name" value="NAD(P)-bd_dom_sf"/>
</dbReference>
<name>A0A135L393_9BACI</name>
<dbReference type="EMBL" id="LSKU01000001">
    <property type="protein sequence ID" value="KXG43508.1"/>
    <property type="molecule type" value="Genomic_DNA"/>
</dbReference>
<keyword evidence="2" id="KW-0560">Oxidoreductase</keyword>
<reference evidence="3 4" key="1">
    <citation type="submission" date="2016-02" db="EMBL/GenBank/DDBJ databases">
        <title>Draft Genome for Tepidibacillus decaturensis nov. sp. Strain Z9, an Anaerobic, Moderately Thermophilic and Heterotrophic Bacterium from Deep Subsurface of the Illinois Basin, USA.</title>
        <authorList>
            <person name="Dong Y."/>
            <person name="Chang J.Y."/>
            <person name="Sanford R."/>
            <person name="Fouke B.W."/>
        </authorList>
    </citation>
    <scope>NUCLEOTIDE SEQUENCE [LARGE SCALE GENOMIC DNA]</scope>
    <source>
        <strain evidence="3 4">Z9</strain>
    </source>
</reference>
<evidence type="ECO:0008006" key="5">
    <source>
        <dbReference type="Google" id="ProtNLM"/>
    </source>
</evidence>
<dbReference type="PRINTS" id="PR00081">
    <property type="entry name" value="GDHRDH"/>
</dbReference>
<keyword evidence="4" id="KW-1185">Reference proteome</keyword>
<protein>
    <recommendedName>
        <fullName evidence="5">NAD(P)-dependent oxidoreductase</fullName>
    </recommendedName>
</protein>
<evidence type="ECO:0000313" key="4">
    <source>
        <dbReference type="Proteomes" id="UP000070352"/>
    </source>
</evidence>
<dbReference type="GO" id="GO:0016614">
    <property type="term" value="F:oxidoreductase activity, acting on CH-OH group of donors"/>
    <property type="evidence" value="ECO:0007669"/>
    <property type="project" value="UniProtKB-ARBA"/>
</dbReference>
<evidence type="ECO:0000313" key="3">
    <source>
        <dbReference type="EMBL" id="KXG43508.1"/>
    </source>
</evidence>
<accession>A0A135L393</accession>
<dbReference type="Proteomes" id="UP000070352">
    <property type="component" value="Unassembled WGS sequence"/>
</dbReference>
<dbReference type="AlphaFoldDB" id="A0A135L393"/>
<organism evidence="3 4">
    <name type="scientific">Tepidibacillus decaturensis</name>
    <dbReference type="NCBI Taxonomy" id="1413211"/>
    <lineage>
        <taxon>Bacteria</taxon>
        <taxon>Bacillati</taxon>
        <taxon>Bacillota</taxon>
        <taxon>Bacilli</taxon>
        <taxon>Bacillales</taxon>
        <taxon>Bacillaceae</taxon>
        <taxon>Tepidibacillus</taxon>
    </lineage>
</organism>